<keyword evidence="1" id="KW-0812">Transmembrane</keyword>
<dbReference type="RefSeq" id="WP_108313011.1">
    <property type="nucleotide sequence ID" value="NZ_NESN01000003.1"/>
</dbReference>
<organism evidence="3 4">
    <name type="scientific">Limnohabitans parvus II-B4</name>
    <dbReference type="NCBI Taxonomy" id="1293052"/>
    <lineage>
        <taxon>Bacteria</taxon>
        <taxon>Pseudomonadati</taxon>
        <taxon>Pseudomonadota</taxon>
        <taxon>Betaproteobacteria</taxon>
        <taxon>Burkholderiales</taxon>
        <taxon>Comamonadaceae</taxon>
        <taxon>Limnohabitans</taxon>
    </lineage>
</organism>
<dbReference type="EMBL" id="NESN01000003">
    <property type="protein sequence ID" value="PUE53540.1"/>
    <property type="molecule type" value="Genomic_DNA"/>
</dbReference>
<proteinExistence type="predicted"/>
<accession>A0A315E6J0</accession>
<sequence>MVDVRGLSFIRPLSPPHKLAHAQRGTATVEFGLLLPLLLLIFSGIVEFGMALYDKAVITNASREGARAGIVLRVPPVSTNEISTRVLNYTGNALLTLGAASLITVDFPVQTNPEHLAVRVSYTFRGLALGNLLSAMGSPLVLTSTTVMVRE</sequence>
<dbReference type="Proteomes" id="UP000250790">
    <property type="component" value="Unassembled WGS sequence"/>
</dbReference>
<feature type="transmembrane region" description="Helical" evidence="1">
    <location>
        <begin position="33"/>
        <end position="53"/>
    </location>
</feature>
<keyword evidence="1" id="KW-0472">Membrane</keyword>
<keyword evidence="1" id="KW-1133">Transmembrane helix</keyword>
<evidence type="ECO:0000313" key="4">
    <source>
        <dbReference type="Proteomes" id="UP000250790"/>
    </source>
</evidence>
<reference evidence="3 4" key="1">
    <citation type="submission" date="2017-04" db="EMBL/GenBank/DDBJ databases">
        <title>Unexpected and diverse lifestyles within the genus Limnohabitans.</title>
        <authorList>
            <person name="Kasalicky V."/>
            <person name="Mehrshad M."/>
            <person name="Andrei S.-A."/>
            <person name="Salcher M."/>
            <person name="Kratochvilova H."/>
            <person name="Simek K."/>
            <person name="Ghai R."/>
        </authorList>
    </citation>
    <scope>NUCLEOTIDE SEQUENCE [LARGE SCALE GENOMIC DNA]</scope>
    <source>
        <strain evidence="3 4">II-B4</strain>
    </source>
</reference>
<evidence type="ECO:0000256" key="1">
    <source>
        <dbReference type="SAM" id="Phobius"/>
    </source>
</evidence>
<feature type="domain" description="TadE-like" evidence="2">
    <location>
        <begin position="25"/>
        <end position="67"/>
    </location>
</feature>
<protein>
    <recommendedName>
        <fullName evidence="2">TadE-like domain-containing protein</fullName>
    </recommendedName>
</protein>
<gene>
    <name evidence="3" type="ORF">B9Z37_10605</name>
</gene>
<name>A0A315E6J0_9BURK</name>
<dbReference type="OrthoDB" id="6165442at2"/>
<keyword evidence="4" id="KW-1185">Reference proteome</keyword>
<dbReference type="InterPro" id="IPR012495">
    <property type="entry name" value="TadE-like_dom"/>
</dbReference>
<evidence type="ECO:0000259" key="2">
    <source>
        <dbReference type="Pfam" id="PF07811"/>
    </source>
</evidence>
<evidence type="ECO:0000313" key="3">
    <source>
        <dbReference type="EMBL" id="PUE53540.1"/>
    </source>
</evidence>
<dbReference type="AlphaFoldDB" id="A0A315E6J0"/>
<dbReference type="Pfam" id="PF07811">
    <property type="entry name" value="TadE"/>
    <property type="match status" value="1"/>
</dbReference>
<comment type="caution">
    <text evidence="3">The sequence shown here is derived from an EMBL/GenBank/DDBJ whole genome shotgun (WGS) entry which is preliminary data.</text>
</comment>